<dbReference type="InterPro" id="IPR016796">
    <property type="entry name" value="UCP021774"/>
</dbReference>
<evidence type="ECO:0000313" key="2">
    <source>
        <dbReference type="EMBL" id="KRL32486.1"/>
    </source>
</evidence>
<dbReference type="OrthoDB" id="9791067at2"/>
<dbReference type="PIRSF" id="PIRSF021774">
    <property type="entry name" value="UCP021774"/>
    <property type="match status" value="1"/>
</dbReference>
<dbReference type="CDD" id="cd14797">
    <property type="entry name" value="DUF302"/>
    <property type="match status" value="1"/>
</dbReference>
<sequence>MHIVYEKKTNKKLGEAIDSLTEQLKENGFGVLWQLNFKDKLKEKGLDFEEDFVVMEVCNPKKAKEVMGKNIHIGYVLPCKMVVREKNNQTYIGMTRPEALIDLFDDFNLNEIAKEVEGTLRQSIESTV</sequence>
<accession>A0A0R1PJF9</accession>
<dbReference type="PATRIC" id="fig|1423812.3.peg.309"/>
<organism evidence="2 3">
    <name type="scientific">Liquorilactobacillus uvarum DSM 19971</name>
    <dbReference type="NCBI Taxonomy" id="1423812"/>
    <lineage>
        <taxon>Bacteria</taxon>
        <taxon>Bacillati</taxon>
        <taxon>Bacillota</taxon>
        <taxon>Bacilli</taxon>
        <taxon>Lactobacillales</taxon>
        <taxon>Lactobacillaceae</taxon>
        <taxon>Liquorilactobacillus</taxon>
    </lineage>
</organism>
<feature type="domain" description="DUF302" evidence="1">
    <location>
        <begin position="36"/>
        <end position="97"/>
    </location>
</feature>
<dbReference type="PANTHER" id="PTHR38342:SF1">
    <property type="entry name" value="SLR5037 PROTEIN"/>
    <property type="match status" value="1"/>
</dbReference>
<reference evidence="2 3" key="1">
    <citation type="journal article" date="2015" name="Genome Announc.">
        <title>Expanding the biotechnology potential of lactobacilli through comparative genomics of 213 strains and associated genera.</title>
        <authorList>
            <person name="Sun Z."/>
            <person name="Harris H.M."/>
            <person name="McCann A."/>
            <person name="Guo C."/>
            <person name="Argimon S."/>
            <person name="Zhang W."/>
            <person name="Yang X."/>
            <person name="Jeffery I.B."/>
            <person name="Cooney J.C."/>
            <person name="Kagawa T.F."/>
            <person name="Liu W."/>
            <person name="Song Y."/>
            <person name="Salvetti E."/>
            <person name="Wrobel A."/>
            <person name="Rasinkangas P."/>
            <person name="Parkhill J."/>
            <person name="Rea M.C."/>
            <person name="O'Sullivan O."/>
            <person name="Ritari J."/>
            <person name="Douillard F.P."/>
            <person name="Paul Ross R."/>
            <person name="Yang R."/>
            <person name="Briner A.E."/>
            <person name="Felis G.E."/>
            <person name="de Vos W.M."/>
            <person name="Barrangou R."/>
            <person name="Klaenhammer T.R."/>
            <person name="Caufield P.W."/>
            <person name="Cui Y."/>
            <person name="Zhang H."/>
            <person name="O'Toole P.W."/>
        </authorList>
    </citation>
    <scope>NUCLEOTIDE SEQUENCE [LARGE SCALE GENOMIC DNA]</scope>
    <source>
        <strain evidence="2 3">DSM 19971</strain>
    </source>
</reference>
<dbReference type="InterPro" id="IPR035923">
    <property type="entry name" value="TT1751-like_sf"/>
</dbReference>
<name>A0A0R1PJF9_9LACO</name>
<dbReference type="AlphaFoldDB" id="A0A0R1PJF9"/>
<dbReference type="PANTHER" id="PTHR38342">
    <property type="entry name" value="SLR5037 PROTEIN"/>
    <property type="match status" value="1"/>
</dbReference>
<protein>
    <recommendedName>
        <fullName evidence="1">DUF302 domain-containing protein</fullName>
    </recommendedName>
</protein>
<dbReference type="EMBL" id="AZEG01000100">
    <property type="protein sequence ID" value="KRL32486.1"/>
    <property type="molecule type" value="Genomic_DNA"/>
</dbReference>
<dbReference type="InterPro" id="IPR005180">
    <property type="entry name" value="DUF302"/>
</dbReference>
<dbReference type="Pfam" id="PF03625">
    <property type="entry name" value="DUF302"/>
    <property type="match status" value="1"/>
</dbReference>
<proteinExistence type="predicted"/>
<dbReference type="Proteomes" id="UP000051155">
    <property type="component" value="Unassembled WGS sequence"/>
</dbReference>
<evidence type="ECO:0000313" key="3">
    <source>
        <dbReference type="Proteomes" id="UP000051155"/>
    </source>
</evidence>
<gene>
    <name evidence="2" type="ORF">FD20_GL000307</name>
</gene>
<evidence type="ECO:0000259" key="1">
    <source>
        <dbReference type="Pfam" id="PF03625"/>
    </source>
</evidence>
<dbReference type="RefSeq" id="WP_010620814.1">
    <property type="nucleotide sequence ID" value="NZ_AZEG01000100.1"/>
</dbReference>
<dbReference type="Gene3D" id="3.30.310.70">
    <property type="entry name" value="TT1751-like domain"/>
    <property type="match status" value="1"/>
</dbReference>
<keyword evidence="3" id="KW-1185">Reference proteome</keyword>
<dbReference type="SUPFAM" id="SSF103247">
    <property type="entry name" value="TT1751-like"/>
    <property type="match status" value="1"/>
</dbReference>
<comment type="caution">
    <text evidence="2">The sequence shown here is derived from an EMBL/GenBank/DDBJ whole genome shotgun (WGS) entry which is preliminary data.</text>
</comment>